<dbReference type="EMBL" id="CP041932">
    <property type="protein sequence ID" value="QEK13937.1"/>
    <property type="molecule type" value="Genomic_DNA"/>
</dbReference>
<reference evidence="1 2" key="1">
    <citation type="submission" date="2019-07" db="EMBL/GenBank/DDBJ databases">
        <title>Complete genome of Thermococcus acidophilus.</title>
        <authorList>
            <person name="Li X."/>
        </authorList>
    </citation>
    <scope>NUCLEOTIDE SEQUENCE [LARGE SCALE GENOMIC DNA]</scope>
    <source>
        <strain evidence="1 2">SY113</strain>
    </source>
</reference>
<gene>
    <name evidence="1" type="ORF">FPV09_01045</name>
</gene>
<dbReference type="KEGG" id="them:FPV09_01045"/>
<keyword evidence="2" id="KW-1185">Reference proteome</keyword>
<organism evidence="1 2">
    <name type="scientific">Thermococcus aciditolerans</name>
    <dbReference type="NCBI Taxonomy" id="2598455"/>
    <lineage>
        <taxon>Archaea</taxon>
        <taxon>Methanobacteriati</taxon>
        <taxon>Methanobacteriota</taxon>
        <taxon>Thermococci</taxon>
        <taxon>Thermococcales</taxon>
        <taxon>Thermococcaceae</taxon>
        <taxon>Thermococcus</taxon>
    </lineage>
</organism>
<dbReference type="GeneID" id="41608398"/>
<sequence length="71" mass="7853">MPVVGEPSFGSVKAKGKPALRVMEEMQAQHVSSADAHEETLIDALHLEWADLKVTKFPPALSKKGLWEVRE</sequence>
<name>A0A5C0SJP4_9EURY</name>
<dbReference type="RefSeq" id="WP_148882047.1">
    <property type="nucleotide sequence ID" value="NZ_CP041932.1"/>
</dbReference>
<dbReference type="AlphaFoldDB" id="A0A5C0SJP4"/>
<protein>
    <submittedName>
        <fullName evidence="1">Uncharacterized protein</fullName>
    </submittedName>
</protein>
<evidence type="ECO:0000313" key="2">
    <source>
        <dbReference type="Proteomes" id="UP000322631"/>
    </source>
</evidence>
<evidence type="ECO:0000313" key="1">
    <source>
        <dbReference type="EMBL" id="QEK13937.1"/>
    </source>
</evidence>
<accession>A0A5C0SJP4</accession>
<dbReference type="Proteomes" id="UP000322631">
    <property type="component" value="Chromosome"/>
</dbReference>
<proteinExistence type="predicted"/>